<organism evidence="4 5">
    <name type="scientific">Faecalicatena acetigenes</name>
    <dbReference type="NCBI Taxonomy" id="2981790"/>
    <lineage>
        <taxon>Bacteria</taxon>
        <taxon>Bacillati</taxon>
        <taxon>Bacillota</taxon>
        <taxon>Clostridia</taxon>
        <taxon>Lachnospirales</taxon>
        <taxon>Lachnospiraceae</taxon>
        <taxon>Faecalicatena</taxon>
    </lineage>
</organism>
<dbReference type="PANTHER" id="PTHR43479:SF7">
    <property type="entry name" value="TETR-FAMILY TRANSCRIPTIONAL REGULATOR"/>
    <property type="match status" value="1"/>
</dbReference>
<gene>
    <name evidence="4" type="ORF">OCV51_14210</name>
</gene>
<dbReference type="SUPFAM" id="SSF46689">
    <property type="entry name" value="Homeodomain-like"/>
    <property type="match status" value="1"/>
</dbReference>
<feature type="domain" description="HTH tetR-type" evidence="3">
    <location>
        <begin position="6"/>
        <end position="66"/>
    </location>
</feature>
<proteinExistence type="predicted"/>
<dbReference type="Pfam" id="PF00440">
    <property type="entry name" value="TetR_N"/>
    <property type="match status" value="1"/>
</dbReference>
<keyword evidence="5" id="KW-1185">Reference proteome</keyword>
<accession>A0ABT2TEX4</accession>
<dbReference type="EMBL" id="JAOQJX010000037">
    <property type="protein sequence ID" value="MCU6748786.1"/>
    <property type="molecule type" value="Genomic_DNA"/>
</dbReference>
<protein>
    <submittedName>
        <fullName evidence="4">TetR/AcrR family transcriptional regulator</fullName>
    </submittedName>
</protein>
<evidence type="ECO:0000259" key="3">
    <source>
        <dbReference type="PROSITE" id="PS50977"/>
    </source>
</evidence>
<dbReference type="PROSITE" id="PS50977">
    <property type="entry name" value="HTH_TETR_2"/>
    <property type="match status" value="1"/>
</dbReference>
<dbReference type="RefSeq" id="WP_059066518.1">
    <property type="nucleotide sequence ID" value="NZ_JAOQJX010000037.1"/>
</dbReference>
<dbReference type="InterPro" id="IPR001647">
    <property type="entry name" value="HTH_TetR"/>
</dbReference>
<dbReference type="InterPro" id="IPR050624">
    <property type="entry name" value="HTH-type_Tx_Regulator"/>
</dbReference>
<dbReference type="InterPro" id="IPR009057">
    <property type="entry name" value="Homeodomain-like_sf"/>
</dbReference>
<feature type="DNA-binding region" description="H-T-H motif" evidence="2">
    <location>
        <begin position="29"/>
        <end position="48"/>
    </location>
</feature>
<dbReference type="Pfam" id="PF14278">
    <property type="entry name" value="TetR_C_8"/>
    <property type="match status" value="1"/>
</dbReference>
<sequence>MEKKKEMTKDLLTNSFKTLILKYPFEKITVRMITDGAGVIRPTFYKYFQDKYEIPEYILEKNIKEKIQVLIDNNMEKNIFQLLCSCLLKDFELYKRLYLIEGSNSFEILMFQYIHTLLLELLEKYPLRSPDHLKPFTKDTLARFYTAGITASLKYHILHGTCLHPEEFMEAYDYLIHHSFLDLIDYEPGS</sequence>
<reference evidence="4 5" key="1">
    <citation type="journal article" date="2021" name="ISME Commun">
        <title>Automated analysis of genomic sequences facilitates high-throughput and comprehensive description of bacteria.</title>
        <authorList>
            <person name="Hitch T.C.A."/>
        </authorList>
    </citation>
    <scope>NUCLEOTIDE SEQUENCE [LARGE SCALE GENOMIC DNA]</scope>
    <source>
        <strain evidence="4 5">H2_18</strain>
    </source>
</reference>
<dbReference type="InterPro" id="IPR039532">
    <property type="entry name" value="TetR_C_Firmicutes"/>
</dbReference>
<evidence type="ECO:0000313" key="4">
    <source>
        <dbReference type="EMBL" id="MCU6748786.1"/>
    </source>
</evidence>
<evidence type="ECO:0000256" key="2">
    <source>
        <dbReference type="PROSITE-ProRule" id="PRU00335"/>
    </source>
</evidence>
<evidence type="ECO:0000313" key="5">
    <source>
        <dbReference type="Proteomes" id="UP001652394"/>
    </source>
</evidence>
<dbReference type="Gene3D" id="1.10.357.10">
    <property type="entry name" value="Tetracycline Repressor, domain 2"/>
    <property type="match status" value="1"/>
</dbReference>
<evidence type="ECO:0000256" key="1">
    <source>
        <dbReference type="ARBA" id="ARBA00023125"/>
    </source>
</evidence>
<dbReference type="Proteomes" id="UP001652394">
    <property type="component" value="Unassembled WGS sequence"/>
</dbReference>
<comment type="caution">
    <text evidence="4">The sequence shown here is derived from an EMBL/GenBank/DDBJ whole genome shotgun (WGS) entry which is preliminary data.</text>
</comment>
<dbReference type="PANTHER" id="PTHR43479">
    <property type="entry name" value="ACREF/ENVCD OPERON REPRESSOR-RELATED"/>
    <property type="match status" value="1"/>
</dbReference>
<keyword evidence="1 2" id="KW-0238">DNA-binding</keyword>
<name>A0ABT2TEX4_9FIRM</name>